<dbReference type="EMBL" id="MSZU01000115">
    <property type="protein sequence ID" value="OMP81742.1"/>
    <property type="molecule type" value="Genomic_DNA"/>
</dbReference>
<dbReference type="OrthoDB" id="2331100at2759"/>
<gene>
    <name evidence="4" type="ORF">BK809_0002736</name>
</gene>
<dbReference type="InterPro" id="IPR052953">
    <property type="entry name" value="Ser-rich/MCO-related"/>
</dbReference>
<keyword evidence="2" id="KW-0472">Membrane</keyword>
<dbReference type="AlphaFoldDB" id="A0A1S8B2E6"/>
<evidence type="ECO:0000313" key="4">
    <source>
        <dbReference type="EMBL" id="OMP81742.1"/>
    </source>
</evidence>
<dbReference type="SUPFAM" id="SSF49503">
    <property type="entry name" value="Cupredoxins"/>
    <property type="match status" value="1"/>
</dbReference>
<dbReference type="PANTHER" id="PTHR34883">
    <property type="entry name" value="SERINE-RICH PROTEIN, PUTATIVE-RELATED-RELATED"/>
    <property type="match status" value="1"/>
</dbReference>
<keyword evidence="3" id="KW-0732">Signal</keyword>
<dbReference type="PANTHER" id="PTHR34883:SF8">
    <property type="entry name" value="EXTRACELLULAR SERINE-RICH PROTEIN (AFU_ORTHOLOGUE AFUA_6G00670)"/>
    <property type="match status" value="1"/>
</dbReference>
<feature type="region of interest" description="Disordered" evidence="1">
    <location>
        <begin position="177"/>
        <end position="196"/>
    </location>
</feature>
<feature type="region of interest" description="Disordered" evidence="1">
    <location>
        <begin position="362"/>
        <end position="382"/>
    </location>
</feature>
<organism evidence="4 5">
    <name type="scientific">Diplodia seriata</name>
    <dbReference type="NCBI Taxonomy" id="420778"/>
    <lineage>
        <taxon>Eukaryota</taxon>
        <taxon>Fungi</taxon>
        <taxon>Dikarya</taxon>
        <taxon>Ascomycota</taxon>
        <taxon>Pezizomycotina</taxon>
        <taxon>Dothideomycetes</taxon>
        <taxon>Dothideomycetes incertae sedis</taxon>
        <taxon>Botryosphaeriales</taxon>
        <taxon>Botryosphaeriaceae</taxon>
        <taxon>Diplodia</taxon>
    </lineage>
</organism>
<sequence>MRRFVATLAALGLATRSLAATHTVSVGAGSGHNFTPNTTIAEVGDIVVFDFYPTNHSVIRGEYSNNTSLCGPAGCNPCVPWELYHTDEADQGFFSGNHKISSFTNRETWNLTINNTDPIWFYCDAIDSCSPNGMVGVINPVRLVESNFSRATQNGSSFSHQHTEAMDAVYQLAPGQSWPAEGGGSSSSSSSSSGGHSSLSGGAIAGIVVGSVAFVIMAAALFFFVGRSRAYGKFFKHAQSQPPVSEIGDHGSQPGGLGGSVPPWSDHTPSRYGSPPPTMPGSPPLGTEKPPNQARWSDSTAFTNVNNNQPRYSSPPPQEHMTFVGYNRQTGAPEFTPELPGDHEIHQVGSPDAMRREDARVIGGSPIEMDAENEARRKHGGL</sequence>
<keyword evidence="2" id="KW-1133">Transmembrane helix</keyword>
<dbReference type="InterPro" id="IPR008972">
    <property type="entry name" value="Cupredoxin"/>
</dbReference>
<name>A0A1S8B2E6_9PEZI</name>
<feature type="transmembrane region" description="Helical" evidence="2">
    <location>
        <begin position="199"/>
        <end position="226"/>
    </location>
</feature>
<feature type="compositionally biased region" description="Pro residues" evidence="1">
    <location>
        <begin position="274"/>
        <end position="283"/>
    </location>
</feature>
<feature type="chain" id="PRO_5012029163" description="Extracellular serine-rich protein" evidence="3">
    <location>
        <begin position="20"/>
        <end position="382"/>
    </location>
</feature>
<dbReference type="Gene3D" id="2.60.40.420">
    <property type="entry name" value="Cupredoxins - blue copper proteins"/>
    <property type="match status" value="1"/>
</dbReference>
<feature type="signal peptide" evidence="3">
    <location>
        <begin position="1"/>
        <end position="19"/>
    </location>
</feature>
<dbReference type="CDD" id="cd12087">
    <property type="entry name" value="TM_EGFR-like"/>
    <property type="match status" value="1"/>
</dbReference>
<accession>A0A1S8B2E6</accession>
<evidence type="ECO:0000313" key="5">
    <source>
        <dbReference type="Proteomes" id="UP000190776"/>
    </source>
</evidence>
<comment type="caution">
    <text evidence="4">The sequence shown here is derived from an EMBL/GenBank/DDBJ whole genome shotgun (WGS) entry which is preliminary data.</text>
</comment>
<feature type="region of interest" description="Disordered" evidence="1">
    <location>
        <begin position="240"/>
        <end position="318"/>
    </location>
</feature>
<protein>
    <recommendedName>
        <fullName evidence="6">Extracellular serine-rich protein</fullName>
    </recommendedName>
</protein>
<keyword evidence="2" id="KW-0812">Transmembrane</keyword>
<evidence type="ECO:0008006" key="6">
    <source>
        <dbReference type="Google" id="ProtNLM"/>
    </source>
</evidence>
<reference evidence="4 5" key="1">
    <citation type="submission" date="2017-01" db="EMBL/GenBank/DDBJ databases">
        <title>Draft genome sequence of Diplodia seriata F98.1, a fungal species involved in grapevine trunk diseases.</title>
        <authorList>
            <person name="Robert-Siegwald G."/>
            <person name="Vallet J."/>
            <person name="Abou-Mansour E."/>
            <person name="Xu J."/>
            <person name="Rey P."/>
            <person name="Bertsch C."/>
            <person name="Rego C."/>
            <person name="Larignon P."/>
            <person name="Fontaine F."/>
            <person name="Lebrun M.-H."/>
        </authorList>
    </citation>
    <scope>NUCLEOTIDE SEQUENCE [LARGE SCALE GENOMIC DNA]</scope>
    <source>
        <strain evidence="4 5">F98.1</strain>
    </source>
</reference>
<evidence type="ECO:0000256" key="2">
    <source>
        <dbReference type="SAM" id="Phobius"/>
    </source>
</evidence>
<feature type="compositionally biased region" description="Low complexity" evidence="1">
    <location>
        <begin position="186"/>
        <end position="196"/>
    </location>
</feature>
<evidence type="ECO:0000256" key="1">
    <source>
        <dbReference type="SAM" id="MobiDB-lite"/>
    </source>
</evidence>
<feature type="compositionally biased region" description="Polar residues" evidence="1">
    <location>
        <begin position="294"/>
        <end position="312"/>
    </location>
</feature>
<proteinExistence type="predicted"/>
<evidence type="ECO:0000256" key="3">
    <source>
        <dbReference type="SAM" id="SignalP"/>
    </source>
</evidence>
<dbReference type="Proteomes" id="UP000190776">
    <property type="component" value="Unassembled WGS sequence"/>
</dbReference>